<feature type="compositionally biased region" description="Basic and acidic residues" evidence="1">
    <location>
        <begin position="1"/>
        <end position="23"/>
    </location>
</feature>
<sequence length="91" mass="10507">MSGAMDRTRRDDSKRVKESDQKTDYGSFQEIWTVAPRVVILIRPEETFWTDRIVWSTVSLFLSVPITAPNQHAKYSQFEQTSSSKRCPPPS</sequence>
<dbReference type="AlphaFoldDB" id="A0A5C5ZZZ9"/>
<dbReference type="Proteomes" id="UP000316213">
    <property type="component" value="Unassembled WGS sequence"/>
</dbReference>
<evidence type="ECO:0000256" key="1">
    <source>
        <dbReference type="SAM" id="MobiDB-lite"/>
    </source>
</evidence>
<evidence type="ECO:0000313" key="2">
    <source>
        <dbReference type="EMBL" id="TWT92518.1"/>
    </source>
</evidence>
<comment type="caution">
    <text evidence="2">The sequence shown here is derived from an EMBL/GenBank/DDBJ whole genome shotgun (WGS) entry which is preliminary data.</text>
</comment>
<name>A0A5C5ZZZ9_9BACT</name>
<protein>
    <submittedName>
        <fullName evidence="2">Uncharacterized protein</fullName>
    </submittedName>
</protein>
<proteinExistence type="predicted"/>
<evidence type="ECO:0000313" key="3">
    <source>
        <dbReference type="Proteomes" id="UP000316213"/>
    </source>
</evidence>
<feature type="region of interest" description="Disordered" evidence="1">
    <location>
        <begin position="1"/>
        <end position="24"/>
    </location>
</feature>
<organism evidence="2 3">
    <name type="scientific">Neorhodopirellula pilleata</name>
    <dbReference type="NCBI Taxonomy" id="2714738"/>
    <lineage>
        <taxon>Bacteria</taxon>
        <taxon>Pseudomonadati</taxon>
        <taxon>Planctomycetota</taxon>
        <taxon>Planctomycetia</taxon>
        <taxon>Pirellulales</taxon>
        <taxon>Pirellulaceae</taxon>
        <taxon>Neorhodopirellula</taxon>
    </lineage>
</organism>
<accession>A0A5C5ZZZ9</accession>
<keyword evidence="3" id="KW-1185">Reference proteome</keyword>
<reference evidence="2 3" key="1">
    <citation type="submission" date="2019-02" db="EMBL/GenBank/DDBJ databases">
        <title>Deep-cultivation of Planctomycetes and their phenomic and genomic characterization uncovers novel biology.</title>
        <authorList>
            <person name="Wiegand S."/>
            <person name="Jogler M."/>
            <person name="Boedeker C."/>
            <person name="Pinto D."/>
            <person name="Vollmers J."/>
            <person name="Rivas-Marin E."/>
            <person name="Kohn T."/>
            <person name="Peeters S.H."/>
            <person name="Heuer A."/>
            <person name="Rast P."/>
            <person name="Oberbeckmann S."/>
            <person name="Bunk B."/>
            <person name="Jeske O."/>
            <person name="Meyerdierks A."/>
            <person name="Storesund J.E."/>
            <person name="Kallscheuer N."/>
            <person name="Luecker S."/>
            <person name="Lage O.M."/>
            <person name="Pohl T."/>
            <person name="Merkel B.J."/>
            <person name="Hornburger P."/>
            <person name="Mueller R.-W."/>
            <person name="Bruemmer F."/>
            <person name="Labrenz M."/>
            <person name="Spormann A.M."/>
            <person name="Op Den Camp H."/>
            <person name="Overmann J."/>
            <person name="Amann R."/>
            <person name="Jetten M.S.M."/>
            <person name="Mascher T."/>
            <person name="Medema M.H."/>
            <person name="Devos D.P."/>
            <person name="Kaster A.-K."/>
            <person name="Ovreas L."/>
            <person name="Rohde M."/>
            <person name="Galperin M.Y."/>
            <person name="Jogler C."/>
        </authorList>
    </citation>
    <scope>NUCLEOTIDE SEQUENCE [LARGE SCALE GENOMIC DNA]</scope>
    <source>
        <strain evidence="2 3">Pla100</strain>
    </source>
</reference>
<dbReference type="EMBL" id="SJPM01000011">
    <property type="protein sequence ID" value="TWT92518.1"/>
    <property type="molecule type" value="Genomic_DNA"/>
</dbReference>
<gene>
    <name evidence="2" type="ORF">Pla100_45360</name>
</gene>